<evidence type="ECO:0000256" key="3">
    <source>
        <dbReference type="SAM" id="Coils"/>
    </source>
</evidence>
<dbReference type="OrthoDB" id="10038834at2759"/>
<keyword evidence="2" id="KW-0677">Repeat</keyword>
<evidence type="ECO:0000256" key="2">
    <source>
        <dbReference type="ARBA" id="ARBA00022737"/>
    </source>
</evidence>
<evidence type="ECO:0000313" key="7">
    <source>
        <dbReference type="Proteomes" id="UP000663879"/>
    </source>
</evidence>
<dbReference type="InterPro" id="IPR024314">
    <property type="entry name" value="SUFU_C"/>
</dbReference>
<sequence length="609" mass="70516">MLAQNETSHLDPITELCLQVYPDQVDVLQATTQIQYWLNGPDPLDYVNIYINNDEDNNGLNSHFHYVSLGLTDLYGDERVHKRAKSLEENSGFGYELTIRVKKESNQNEPPKWPIKLLQALAKYTFTTGGILDEGDHVPNVLLETSSKIKHILVCEDLHLKCSKTKHGKVKFLQIVGCTDDELKFSQQWSSRKVLDLMRKFKELGNEYLLVDLNRSKSIFEIDLNLKRRIIRTIRKEGSFLSFVKSKCFWRLNLETWLNDGTYSIYNQINFNIDLDTAKLFPTILKQRLDKGNSFIFNGLDDRNLILIPNNFGSSFCYVTTESPIQSNGMECQILISQKLLLSLCNYFQDIKIDMKENIDAPIMKLTIEYLKQEAHNFDLECVFVLDLSKKGIVEVEEIRNCVNLEILNLSDNGISDLTNLKELSKLHQINLSNNNIISLKGLECLESLKTLNLAGNKIQDIHEFYQLKKLKNLTHIVLNDSRKKISNPICSNYKNYKTELKRIFPKLEFIDGDCTKIEIPSLDNKNDESLNEFKKSFLAEETEHINHTKSWFDQVENYSDRKINIQKILKSLNEQRGKFKDMYEELAKSIETANILKTQPNLKTLSKD</sequence>
<dbReference type="SUPFAM" id="SSF52058">
    <property type="entry name" value="L domain-like"/>
    <property type="match status" value="1"/>
</dbReference>
<dbReference type="InterPro" id="IPR025875">
    <property type="entry name" value="Leu-rich_rpt_4"/>
</dbReference>
<dbReference type="PANTHER" id="PTHR10928">
    <property type="entry name" value="SUPPRESSOR OF FUSED"/>
    <property type="match status" value="1"/>
</dbReference>
<gene>
    <name evidence="6" type="ORF">OXX778_LOCUS5582</name>
</gene>
<evidence type="ECO:0000313" key="6">
    <source>
        <dbReference type="EMBL" id="CAF0783366.1"/>
    </source>
</evidence>
<feature type="domain" description="Suppressor of fused-like" evidence="4">
    <location>
        <begin position="40"/>
        <end position="215"/>
    </location>
</feature>
<dbReference type="GO" id="GO:0005737">
    <property type="term" value="C:cytoplasm"/>
    <property type="evidence" value="ECO:0007669"/>
    <property type="project" value="TreeGrafter"/>
</dbReference>
<name>A0A813RPR6_9BILA</name>
<feature type="coiled-coil region" evidence="3">
    <location>
        <begin position="556"/>
        <end position="590"/>
    </location>
</feature>
<dbReference type="InterPro" id="IPR032675">
    <property type="entry name" value="LRR_dom_sf"/>
</dbReference>
<dbReference type="InterPro" id="IPR037181">
    <property type="entry name" value="SUFU_N"/>
</dbReference>
<organism evidence="6 7">
    <name type="scientific">Brachionus calyciflorus</name>
    <dbReference type="NCBI Taxonomy" id="104777"/>
    <lineage>
        <taxon>Eukaryota</taxon>
        <taxon>Metazoa</taxon>
        <taxon>Spiralia</taxon>
        <taxon>Gnathifera</taxon>
        <taxon>Rotifera</taxon>
        <taxon>Eurotatoria</taxon>
        <taxon>Monogononta</taxon>
        <taxon>Pseudotrocha</taxon>
        <taxon>Ploima</taxon>
        <taxon>Brachionidae</taxon>
        <taxon>Brachionus</taxon>
    </lineage>
</organism>
<feature type="domain" description="Suppressor of fused C-terminal" evidence="5">
    <location>
        <begin position="265"/>
        <end position="358"/>
    </location>
</feature>
<dbReference type="Gene3D" id="3.80.10.10">
    <property type="entry name" value="Ribonuclease Inhibitor"/>
    <property type="match status" value="1"/>
</dbReference>
<dbReference type="InterPro" id="IPR001611">
    <property type="entry name" value="Leu-rich_rpt"/>
</dbReference>
<dbReference type="SUPFAM" id="SSF103359">
    <property type="entry name" value="Suppressor of Fused, N-terminal domain"/>
    <property type="match status" value="1"/>
</dbReference>
<proteinExistence type="predicted"/>
<keyword evidence="1" id="KW-0433">Leucine-rich repeat</keyword>
<dbReference type="Proteomes" id="UP000663879">
    <property type="component" value="Unassembled WGS sequence"/>
</dbReference>
<dbReference type="Pfam" id="PF12799">
    <property type="entry name" value="LRR_4"/>
    <property type="match status" value="1"/>
</dbReference>
<dbReference type="Pfam" id="PF12470">
    <property type="entry name" value="SUFU_C"/>
    <property type="match status" value="1"/>
</dbReference>
<dbReference type="EMBL" id="CAJNOC010000617">
    <property type="protein sequence ID" value="CAF0783366.1"/>
    <property type="molecule type" value="Genomic_DNA"/>
</dbReference>
<evidence type="ECO:0000256" key="1">
    <source>
        <dbReference type="ARBA" id="ARBA00022614"/>
    </source>
</evidence>
<dbReference type="InterPro" id="IPR020941">
    <property type="entry name" value="SUFU-like_domain"/>
</dbReference>
<comment type="caution">
    <text evidence="6">The sequence shown here is derived from an EMBL/GenBank/DDBJ whole genome shotgun (WGS) entry which is preliminary data.</text>
</comment>
<accession>A0A813RPR6</accession>
<dbReference type="AlphaFoldDB" id="A0A813RPR6"/>
<dbReference type="Pfam" id="PF05076">
    <property type="entry name" value="SUFU"/>
    <property type="match status" value="1"/>
</dbReference>
<dbReference type="InterPro" id="IPR038489">
    <property type="entry name" value="SUFU_C_sf"/>
</dbReference>
<protein>
    <submittedName>
        <fullName evidence="6">Uncharacterized protein</fullName>
    </submittedName>
</protein>
<keyword evidence="3" id="KW-0175">Coiled coil</keyword>
<dbReference type="PANTHER" id="PTHR10928:SF2">
    <property type="entry name" value="SUPPRESSOR OF FUSED HOMOLOG"/>
    <property type="match status" value="1"/>
</dbReference>
<dbReference type="Gene3D" id="3.30.1360.230">
    <property type="entry name" value="Sufu, C-terminal domain"/>
    <property type="match status" value="1"/>
</dbReference>
<evidence type="ECO:0000259" key="5">
    <source>
        <dbReference type="Pfam" id="PF12470"/>
    </source>
</evidence>
<evidence type="ECO:0000259" key="4">
    <source>
        <dbReference type="Pfam" id="PF05076"/>
    </source>
</evidence>
<keyword evidence="7" id="KW-1185">Reference proteome</keyword>
<dbReference type="InterPro" id="IPR007768">
    <property type="entry name" value="Suppressor_of_fused"/>
</dbReference>
<dbReference type="Pfam" id="PF13516">
    <property type="entry name" value="LRR_6"/>
    <property type="match status" value="1"/>
</dbReference>
<reference evidence="6" key="1">
    <citation type="submission" date="2021-02" db="EMBL/GenBank/DDBJ databases">
        <authorList>
            <person name="Nowell W R."/>
        </authorList>
    </citation>
    <scope>NUCLEOTIDE SEQUENCE</scope>
    <source>
        <strain evidence="6">Ploen Becks lab</strain>
    </source>
</reference>
<dbReference type="PROSITE" id="PS51450">
    <property type="entry name" value="LRR"/>
    <property type="match status" value="3"/>
</dbReference>
<dbReference type="GO" id="GO:0005634">
    <property type="term" value="C:nucleus"/>
    <property type="evidence" value="ECO:0007669"/>
    <property type="project" value="TreeGrafter"/>
</dbReference>